<gene>
    <name evidence="1" type="ORF">ETE75_19955</name>
</gene>
<dbReference type="EMBL" id="SDCJ01000016">
    <property type="protein sequence ID" value="TCX36544.1"/>
    <property type="molecule type" value="Genomic_DNA"/>
</dbReference>
<name>A0A483IUD1_KLEPN</name>
<evidence type="ECO:0000313" key="1">
    <source>
        <dbReference type="EMBL" id="TCX36544.1"/>
    </source>
</evidence>
<sequence>MHPEQVKSIKLIFSFLIDEVIVNDRSLSERVEDKFPILVEKLKPNKAVSSPIDVQTATVAFYDAVLIFYLSKNLLPPFLKNERELSEDTKNNLIDFLFSYFSSLPHKYNIEIPLQCLDIPDFKEVDGKLEVSTQGAGVHHQSPPLTTIKKKYLKLSGQGYFSRDNSSHEIKPYLQDFNVFLYEMITSKILITRKTPSLRGYQFNDRIEEGVKSIPILKAKIINKSHSQYNVDYELPLQLSKFLDELTVASDSENHSMERLIFINKLINDNSEAAKYIKAAMDWYMNAQMVMDETMSFIQICMGLEALLGDKREGSIGLTQTLSDRCSYLIGKGMSDREEIKKQLKKAYELRSAIVHGLKNRINESEKEYVKNATLFLRRAIKVECQFLNY</sequence>
<reference evidence="1" key="1">
    <citation type="submission" date="2019-01" db="EMBL/GenBank/DDBJ databases">
        <authorList>
            <person name="Lista F."/>
            <person name="Anselmo A."/>
        </authorList>
    </citation>
    <scope>NUCLEOTIDE SEQUENCE</scope>
    <source>
        <strain evidence="1">13S</strain>
    </source>
</reference>
<comment type="caution">
    <text evidence="1">The sequence shown here is derived from an EMBL/GenBank/DDBJ whole genome shotgun (WGS) entry which is preliminary data.</text>
</comment>
<proteinExistence type="predicted"/>
<accession>A0A483IUD1</accession>
<dbReference type="AlphaFoldDB" id="A0A483IUD1"/>
<protein>
    <submittedName>
        <fullName evidence="1">Uncharacterized protein</fullName>
    </submittedName>
</protein>
<dbReference type="RefSeq" id="WP_048255544.1">
    <property type="nucleotide sequence ID" value="NZ_CP055187.1"/>
</dbReference>
<organism evidence="1">
    <name type="scientific">Klebsiella pneumoniae</name>
    <dbReference type="NCBI Taxonomy" id="573"/>
    <lineage>
        <taxon>Bacteria</taxon>
        <taxon>Pseudomonadati</taxon>
        <taxon>Pseudomonadota</taxon>
        <taxon>Gammaproteobacteria</taxon>
        <taxon>Enterobacterales</taxon>
        <taxon>Enterobacteriaceae</taxon>
        <taxon>Klebsiella/Raoultella group</taxon>
        <taxon>Klebsiella</taxon>
        <taxon>Klebsiella pneumoniae complex</taxon>
    </lineage>
</organism>